<sequence>MELRFQDSTRTLGRLPLMPSSPLPPTDVRPVGLSRLGGVFCFDPFQLYRVGYLTSPNMLVLGEIGRGKSAFVKTFLIREPTSSTSILILDPKGEYQSVAERLWAERLTLAEGAGLDPFVGVGSSQRVLAAVMVSIFRLLYDRSPLPLEYLLLQELTTQLLEDPGPITLIHLVDLLELERVGSHAGSEGVRLRQELYAQLKRLIDGDLAGVFAVDGQGVALGARVVVDLRSFRDRRLTAFAISCLLRARIAQFADTEIPAGFVVVDEAWSVLQHADSVREMRELFKLARSYGASVIAVTHRLSDLDAESAELVKDVETRVIFRQPREELVQLGNTLGLSGELSEALATLGRGEALWCIGSHQFLVDHRLTDGDSTLVDTDAAMRI</sequence>
<dbReference type="InterPro" id="IPR051162">
    <property type="entry name" value="T4SS_component"/>
</dbReference>
<dbReference type="EMBL" id="JXUW01000034">
    <property type="protein sequence ID" value="KJE75607.1"/>
    <property type="molecule type" value="Genomic_DNA"/>
</dbReference>
<dbReference type="AlphaFoldDB" id="A0A0D8FTM4"/>
<accession>A0A0D8FTM4</accession>
<dbReference type="PANTHER" id="PTHR30121">
    <property type="entry name" value="UNCHARACTERIZED PROTEIN YJGR-RELATED"/>
    <property type="match status" value="1"/>
</dbReference>
<dbReference type="SUPFAM" id="SSF52540">
    <property type="entry name" value="P-loop containing nucleoside triphosphate hydrolases"/>
    <property type="match status" value="1"/>
</dbReference>
<dbReference type="Proteomes" id="UP000032336">
    <property type="component" value="Unassembled WGS sequence"/>
</dbReference>
<protein>
    <submittedName>
        <fullName evidence="2">AAA-like domain protein</fullName>
    </submittedName>
</protein>
<proteinExistence type="predicted"/>
<dbReference type="PANTHER" id="PTHR30121:SF11">
    <property type="entry name" value="AAA+ ATPASE DOMAIN-CONTAINING PROTEIN"/>
    <property type="match status" value="1"/>
</dbReference>
<evidence type="ECO:0000259" key="1">
    <source>
        <dbReference type="Pfam" id="PF01935"/>
    </source>
</evidence>
<dbReference type="Gene3D" id="3.40.50.300">
    <property type="entry name" value="P-loop containing nucleotide triphosphate hydrolases"/>
    <property type="match status" value="2"/>
</dbReference>
<comment type="caution">
    <text evidence="2">The sequence shown here is derived from an EMBL/GenBank/DDBJ whole genome shotgun (WGS) entry which is preliminary data.</text>
</comment>
<name>A0A0D8FTM4_9ACTN</name>
<evidence type="ECO:0000313" key="3">
    <source>
        <dbReference type="Proteomes" id="UP000032336"/>
    </source>
</evidence>
<evidence type="ECO:0000313" key="2">
    <source>
        <dbReference type="EMBL" id="KJE75607.1"/>
    </source>
</evidence>
<reference evidence="2 3" key="1">
    <citation type="submission" date="2015-01" db="EMBL/GenBank/DDBJ databases">
        <title>Draft genome of the acidophilic iron oxidizer Ferrimicrobium acidiphilum strain T23.</title>
        <authorList>
            <person name="Poehlein A."/>
            <person name="Eisen S."/>
            <person name="Schloemann M."/>
            <person name="Johnson B.D."/>
            <person name="Daniel R."/>
            <person name="Muehling M."/>
        </authorList>
    </citation>
    <scope>NUCLEOTIDE SEQUENCE [LARGE SCALE GENOMIC DNA]</scope>
    <source>
        <strain evidence="2 3">T23</strain>
    </source>
</reference>
<gene>
    <name evidence="2" type="ORF">FEAC_26300</name>
</gene>
<dbReference type="InterPro" id="IPR027417">
    <property type="entry name" value="P-loop_NTPase"/>
</dbReference>
<dbReference type="eggNOG" id="COG0433">
    <property type="taxonomic scope" value="Bacteria"/>
</dbReference>
<dbReference type="InterPro" id="IPR002789">
    <property type="entry name" value="HerA_central"/>
</dbReference>
<keyword evidence="3" id="KW-1185">Reference proteome</keyword>
<dbReference type="STRING" id="1121877.FEAC_26300"/>
<feature type="domain" description="Helicase HerA central" evidence="1">
    <location>
        <begin position="57"/>
        <end position="106"/>
    </location>
</feature>
<organism evidence="2 3">
    <name type="scientific">Ferrimicrobium acidiphilum DSM 19497</name>
    <dbReference type="NCBI Taxonomy" id="1121877"/>
    <lineage>
        <taxon>Bacteria</taxon>
        <taxon>Bacillati</taxon>
        <taxon>Actinomycetota</taxon>
        <taxon>Acidimicrobiia</taxon>
        <taxon>Acidimicrobiales</taxon>
        <taxon>Acidimicrobiaceae</taxon>
        <taxon>Ferrimicrobium</taxon>
    </lineage>
</organism>
<dbReference type="Pfam" id="PF01935">
    <property type="entry name" value="DUF87"/>
    <property type="match status" value="1"/>
</dbReference>